<dbReference type="AlphaFoldDB" id="A0A671REY9"/>
<dbReference type="Ensembl" id="ENSSANT00000087115.1">
    <property type="protein sequence ID" value="ENSSANP00000081979.1"/>
    <property type="gene ID" value="ENSSANG00000040704.1"/>
</dbReference>
<feature type="transmembrane region" description="Helical" evidence="2">
    <location>
        <begin position="815"/>
        <end position="840"/>
    </location>
</feature>
<evidence type="ECO:0000313" key="5">
    <source>
        <dbReference type="Proteomes" id="UP000472260"/>
    </source>
</evidence>
<proteinExistence type="predicted"/>
<feature type="region of interest" description="Disordered" evidence="1">
    <location>
        <begin position="533"/>
        <end position="552"/>
    </location>
</feature>
<keyword evidence="5" id="KW-1185">Reference proteome</keyword>
<gene>
    <name evidence="4" type="primary">LOC107667209</name>
</gene>
<evidence type="ECO:0000256" key="1">
    <source>
        <dbReference type="SAM" id="MobiDB-lite"/>
    </source>
</evidence>
<reference evidence="4" key="2">
    <citation type="submission" date="2025-09" db="UniProtKB">
        <authorList>
            <consortium name="Ensembl"/>
        </authorList>
    </citation>
    <scope>IDENTIFICATION</scope>
</reference>
<sequence length="863" mass="93110">MLRISASMRVELSLVCVALMCIFKQTSSCLIISEVNCDNPKLDTQEFVELYYEGTNPTSLDGYTLVFYNGKGDSAYRIIDLSGHHTDQRGFFVVGSSELTPQPAIFLPPNSVQNGPDAIALYGPHWAPVAEGGLVSGVGLLDAVVYTSGKSRDGADGLASVLTPGSVTYVEDEAALEGDESIQRCWQSENLWSFYTGPPTPAWVNHCPPPTPAEAWINEVNLGGSGHVELSVGMATGSFSLVLYDVTTDLISTSLEFIAKEPGIFAIPVNTTNLSGPQSAALALYKGPVSDFPKDGPLSHEQPIDAFVYGDSAHIMIYCGICVLYYVLIHVCMLQFSHSRSSCQSLWSSFTESGRIQPPIHSDVDFLLNEINTDSPGGAEDEEFIELWHPSGFRMSLDFIWLVMINGQTGMVYYELELNGYYTDDDGYFLIGSSKVGPDIRIPLNTIQNGPDAIVLYRSKSPPSKEGQNIPKSGLLDAVVYRTRGSDKKVSALTEALTPGQLPLLEDISALPTDETLSRCGAERLDLNAFRVTSPTPRKQNNCPPKPTIPPPPEGLVINEWSKTSLVNQSQESLFVELIGPPSTPLNGLVLVFFGEDATEWSVPLTGSTGSDGLYLVANDSRADQGLPALGHLGAVLLCFEPSGSGFCGSNSRHLDGLVFSNDPKLQGILQLNTTHFLYTLFSAASLSRCASDGPVLWIASQPTPRLPNHCPSPAFSSSAALCLQPDNNNWQSGSGNCAQEEFAVLLERLCNCGISSLHVKGVNVSCEAGRFYAQGSVLAVSDQQRERISEMLSDNKLSCSAEQERQVHGAGSSVALQVGLVLAALLLFALGAALFVFLYKKRRPADYLSMQLSEQAETPLDL</sequence>
<feature type="compositionally biased region" description="Polar residues" evidence="1">
    <location>
        <begin position="533"/>
        <end position="543"/>
    </location>
</feature>
<name>A0A671REY9_9TELE</name>
<feature type="signal peptide" evidence="3">
    <location>
        <begin position="1"/>
        <end position="28"/>
    </location>
</feature>
<feature type="chain" id="PRO_5045588764" evidence="3">
    <location>
        <begin position="29"/>
        <end position="863"/>
    </location>
</feature>
<protein>
    <submittedName>
        <fullName evidence="4">Uncharacterized LOC107667209</fullName>
    </submittedName>
</protein>
<keyword evidence="3" id="KW-0732">Signal</keyword>
<evidence type="ECO:0000256" key="2">
    <source>
        <dbReference type="SAM" id="Phobius"/>
    </source>
</evidence>
<keyword evidence="2" id="KW-1133">Transmembrane helix</keyword>
<organism evidence="4 5">
    <name type="scientific">Sinocyclocheilus anshuiensis</name>
    <dbReference type="NCBI Taxonomy" id="1608454"/>
    <lineage>
        <taxon>Eukaryota</taxon>
        <taxon>Metazoa</taxon>
        <taxon>Chordata</taxon>
        <taxon>Craniata</taxon>
        <taxon>Vertebrata</taxon>
        <taxon>Euteleostomi</taxon>
        <taxon>Actinopterygii</taxon>
        <taxon>Neopterygii</taxon>
        <taxon>Teleostei</taxon>
        <taxon>Ostariophysi</taxon>
        <taxon>Cypriniformes</taxon>
        <taxon>Cyprinidae</taxon>
        <taxon>Cyprininae</taxon>
        <taxon>Sinocyclocheilus</taxon>
    </lineage>
</organism>
<dbReference type="PANTHER" id="PTHR37397">
    <property type="entry name" value="SI:CH211-183D21.1"/>
    <property type="match status" value="1"/>
</dbReference>
<dbReference type="PANTHER" id="PTHR37397:SF1">
    <property type="entry name" value="LTD DOMAIN-CONTAINING PROTEIN"/>
    <property type="match status" value="1"/>
</dbReference>
<keyword evidence="2" id="KW-0472">Membrane</keyword>
<accession>A0A671REY9</accession>
<dbReference type="Proteomes" id="UP000472260">
    <property type="component" value="Unassembled WGS sequence"/>
</dbReference>
<evidence type="ECO:0000313" key="4">
    <source>
        <dbReference type="Ensembl" id="ENSSANP00000081979.1"/>
    </source>
</evidence>
<evidence type="ECO:0000256" key="3">
    <source>
        <dbReference type="SAM" id="SignalP"/>
    </source>
</evidence>
<keyword evidence="2" id="KW-0812">Transmembrane</keyword>
<reference evidence="4" key="1">
    <citation type="submission" date="2025-08" db="UniProtKB">
        <authorList>
            <consortium name="Ensembl"/>
        </authorList>
    </citation>
    <scope>IDENTIFICATION</scope>
</reference>